<keyword evidence="9" id="KW-1185">Reference proteome</keyword>
<dbReference type="GO" id="GO:0055085">
    <property type="term" value="P:transmembrane transport"/>
    <property type="evidence" value="ECO:0007669"/>
    <property type="project" value="InterPro"/>
</dbReference>
<keyword evidence="4" id="KW-0812">Transmembrane</keyword>
<keyword evidence="5" id="KW-1133">Transmembrane helix</keyword>
<dbReference type="InterPro" id="IPR051393">
    <property type="entry name" value="ABC_transporter_permease"/>
</dbReference>
<keyword evidence="2" id="KW-0813">Transport</keyword>
<keyword evidence="8" id="KW-0762">Sugar transport</keyword>
<protein>
    <submittedName>
        <fullName evidence="8">ABC-type sugar transport system permease subunit</fullName>
    </submittedName>
</protein>
<evidence type="ECO:0000259" key="7">
    <source>
        <dbReference type="PROSITE" id="PS50928"/>
    </source>
</evidence>
<dbReference type="PANTHER" id="PTHR30193">
    <property type="entry name" value="ABC TRANSPORTER PERMEASE PROTEIN"/>
    <property type="match status" value="1"/>
</dbReference>
<dbReference type="PANTHER" id="PTHR30193:SF37">
    <property type="entry name" value="INNER MEMBRANE ABC TRANSPORTER PERMEASE PROTEIN YCJO"/>
    <property type="match status" value="1"/>
</dbReference>
<dbReference type="InterPro" id="IPR000515">
    <property type="entry name" value="MetI-like"/>
</dbReference>
<evidence type="ECO:0000313" key="8">
    <source>
        <dbReference type="EMBL" id="NYD25056.1"/>
    </source>
</evidence>
<comment type="subcellular location">
    <subcellularLocation>
        <location evidence="1">Cell membrane</location>
        <topology evidence="1">Multi-pass membrane protein</topology>
    </subcellularLocation>
</comment>
<evidence type="ECO:0000313" key="9">
    <source>
        <dbReference type="Proteomes" id="UP000521922"/>
    </source>
</evidence>
<evidence type="ECO:0000256" key="5">
    <source>
        <dbReference type="ARBA" id="ARBA00022989"/>
    </source>
</evidence>
<evidence type="ECO:0000256" key="6">
    <source>
        <dbReference type="ARBA" id="ARBA00023136"/>
    </source>
</evidence>
<dbReference type="EMBL" id="JACCBB010000002">
    <property type="protein sequence ID" value="NYD25056.1"/>
    <property type="molecule type" value="Genomic_DNA"/>
</dbReference>
<evidence type="ECO:0000256" key="3">
    <source>
        <dbReference type="ARBA" id="ARBA00022475"/>
    </source>
</evidence>
<feature type="domain" description="ABC transmembrane type-1" evidence="7">
    <location>
        <begin position="1"/>
        <end position="58"/>
    </location>
</feature>
<keyword evidence="6" id="KW-0472">Membrane</keyword>
<evidence type="ECO:0000256" key="1">
    <source>
        <dbReference type="ARBA" id="ARBA00004651"/>
    </source>
</evidence>
<evidence type="ECO:0000256" key="2">
    <source>
        <dbReference type="ARBA" id="ARBA00022448"/>
    </source>
</evidence>
<dbReference type="InterPro" id="IPR035906">
    <property type="entry name" value="MetI-like_sf"/>
</dbReference>
<dbReference type="SUPFAM" id="SSF161098">
    <property type="entry name" value="MetI-like"/>
    <property type="match status" value="1"/>
</dbReference>
<dbReference type="CDD" id="cd06261">
    <property type="entry name" value="TM_PBP2"/>
    <property type="match status" value="1"/>
</dbReference>
<dbReference type="Gene3D" id="1.10.3720.10">
    <property type="entry name" value="MetI-like"/>
    <property type="match status" value="1"/>
</dbReference>
<accession>A0A7Y9J387</accession>
<keyword evidence="3" id="KW-1003">Cell membrane</keyword>
<dbReference type="PROSITE" id="PS50928">
    <property type="entry name" value="ABC_TM1"/>
    <property type="match status" value="1"/>
</dbReference>
<evidence type="ECO:0000256" key="4">
    <source>
        <dbReference type="ARBA" id="ARBA00022692"/>
    </source>
</evidence>
<comment type="caution">
    <text evidence="8">The sequence shown here is derived from an EMBL/GenBank/DDBJ whole genome shotgun (WGS) entry which is preliminary data.</text>
</comment>
<name>A0A7Y9J387_9ACTN</name>
<sequence>MALVDVWKGVGLATVIYMAGIVSIPNEYREAAKVDGAGAWSTSATSSCRCPGPRRRPS</sequence>
<dbReference type="GO" id="GO:0005886">
    <property type="term" value="C:plasma membrane"/>
    <property type="evidence" value="ECO:0007669"/>
    <property type="project" value="UniProtKB-SubCell"/>
</dbReference>
<dbReference type="Proteomes" id="UP000521922">
    <property type="component" value="Unassembled WGS sequence"/>
</dbReference>
<gene>
    <name evidence="8" type="ORF">BJ968_004665</name>
</gene>
<proteinExistence type="predicted"/>
<dbReference type="AlphaFoldDB" id="A0A7Y9J387"/>
<reference evidence="8 9" key="1">
    <citation type="submission" date="2020-07" db="EMBL/GenBank/DDBJ databases">
        <title>Sequencing the genomes of 1000 actinobacteria strains.</title>
        <authorList>
            <person name="Klenk H.-P."/>
        </authorList>
    </citation>
    <scope>NUCLEOTIDE SEQUENCE [LARGE SCALE GENOMIC DNA]</scope>
    <source>
        <strain evidence="8 9">DSM 7487</strain>
    </source>
</reference>
<organism evidence="8 9">
    <name type="scientific">Kineococcus aurantiacus</name>
    <dbReference type="NCBI Taxonomy" id="37633"/>
    <lineage>
        <taxon>Bacteria</taxon>
        <taxon>Bacillati</taxon>
        <taxon>Actinomycetota</taxon>
        <taxon>Actinomycetes</taxon>
        <taxon>Kineosporiales</taxon>
        <taxon>Kineosporiaceae</taxon>
        <taxon>Kineococcus</taxon>
    </lineage>
</organism>